<feature type="compositionally biased region" description="Basic and acidic residues" evidence="1">
    <location>
        <begin position="1280"/>
        <end position="1291"/>
    </location>
</feature>
<reference evidence="2" key="1">
    <citation type="submission" date="2020-05" db="EMBL/GenBank/DDBJ databases">
        <title>WGS assembly of Panicum virgatum.</title>
        <authorList>
            <person name="Lovell J.T."/>
            <person name="Jenkins J."/>
            <person name="Shu S."/>
            <person name="Juenger T.E."/>
            <person name="Schmutz J."/>
        </authorList>
    </citation>
    <scope>NUCLEOTIDE SEQUENCE</scope>
    <source>
        <strain evidence="2">AP13</strain>
    </source>
</reference>
<feature type="region of interest" description="Disordered" evidence="1">
    <location>
        <begin position="1862"/>
        <end position="1892"/>
    </location>
</feature>
<dbReference type="PANTHER" id="PTHR35511:SF2">
    <property type="entry name" value="A-KINASE ANCHOR-LIKE PROTEIN"/>
    <property type="match status" value="1"/>
</dbReference>
<feature type="compositionally biased region" description="Basic and acidic residues" evidence="1">
    <location>
        <begin position="1928"/>
        <end position="1950"/>
    </location>
</feature>
<feature type="compositionally biased region" description="Basic and acidic residues" evidence="1">
    <location>
        <begin position="188"/>
        <end position="199"/>
    </location>
</feature>
<evidence type="ECO:0000256" key="1">
    <source>
        <dbReference type="SAM" id="MobiDB-lite"/>
    </source>
</evidence>
<feature type="compositionally biased region" description="Acidic residues" evidence="1">
    <location>
        <begin position="417"/>
        <end position="427"/>
    </location>
</feature>
<feature type="region of interest" description="Disordered" evidence="1">
    <location>
        <begin position="2289"/>
        <end position="2318"/>
    </location>
</feature>
<sequence length="2986" mass="327739">MATEDEAREATDGTEVQVEAVDLGSAHFQAHPEVKLSTIMETKNVGEIINSTEGALKIPEEQVLVEAPSEVELPPEHNLNGRASSLNVYVDKEEKISNVQPHENNQEEAELDGTSAHQSNGINKEEMTDGLSHVESTTEDSSLLKHEKDEEPRDEQQDSEGVTVDDDLVQEDTLKTDSSTEQTDDEQHDQNQEPEKTNKDTQPSSIANNADVEEAEAPTGLQTLVETHLDDSGSVPGTIDENIETEELAMADGVIHPDDKESFPEDTSIAGPTEEVVNVDQQSQQSETMDADVVQEEMPKSDAHEPTTNAQEILNKESSEEIGDSMNEKNEESVHQSNMEAPKETKPELETTTRVPPANAQVQLSEEIEDAEPVDTEAEMQQSSVAFEDAVPEDQPNLGVARDNDTVPEDTVKAVEQTDDGQQDQDLEPEKATEDTQPASMENTPDVEVAAESPSGVQTPVEPNLDNSDAVPDSIDGITETDGPAKADGVVHPDPKESFPEDAPIAELEEVVNVEDQQSQQADAMDADVVQEEVPKSEHAEEPATDAREVLNEEYTEETDGPLNEKTEETARQSNMAAPEEVTPENDTTAGEPPVNIQMQNQESVEEIEDAEAEMQQSSVAFEDAIPEDQRNLGVAMDNGTVPEAVKAVEQKDDGQQDEDLEPEKATEVAAEVPSGVETPVEPNLDNSDAVPDSIDGITETDGPAKADGVVHPDHKENFPEDAPIAESTEVVVKVEDQQSQQADAMDAHMAKEEVPKSEHANEPATDAHEVLNEECTEETDGSLNEKTEETAHQSNIAAPEKIAPANDTAGEPPVNTQVQNQESVEEIEDTEAEMQQSSVAFEEAIPEDQCNLGITMDGDTVQEDTLEAIKQTEDDQQDQDLGPEKATENTQPSSIPDAEVVAEARSGVQTPAGINLDNSDAIPDTTDGNTETDESAKVEGAMATSELKVIETEEPKDSEAAETQEITEHDHVTPSKELSAEDILTADEPYNDDIQLTLGQDSVEVKETVFTSEEATVEDNVTEEEPTCDSQEVDNAESTQETKGNTVKNIAELSDVVIADEAQTEDIAEMHMQEVEPEETKDTEPVESEEASDQRNADKDIITEGISGQSSMVSAGELDQENDVPEREPTTDIQPVKEPEPEDIKNTEHVEVKETSHEMNSTIAQTPTEEDNPDTIDLHESERGLSNIEATEAENPHQSDAAQSEQAPEEIASEREPQVLEPESVKEMNDTEATEPPNVSQGNLISTSGESVPEEIATEDNTTTEPDVDHQQLQDQESTDIKGIEADKPEGIASPCTLSTSEQPTSEDNATAIETRSDTQEENSEPAEVTKGTENVKNSTALAEATVPEEHVETDATADTSPVQEPEQEETKDAEPAETEDIMTSRDLTAENTSMETMGTEVVPHESHVESAKELTEDDAEPVLELESVEDTKCTDTMECPGEPNGSTSDEPTPTEENITVTEPDFDTQQVQNMTSQEIKNGEDAKTDEFSDLSSFATPEGADQESNLPRTESPRDVQQEQELCSTEETRDIGSVGIEDHQQVSTLEPVEGEPNVDDQQLHAGVEEKEAIETEEVVRQNNIASHVDATEERSERRSDPDSYVQPAQQVELFRDSEISQLVKAEETSGQVNTVAIEETPTEDSVVSEIEPPVDIEQEHEQELVEEIKGIDANEAEEEFITSQVDALEKPASEGSIASIEPTSNFEQENELEATKKIDGIEAINDEEPAENATLEDSSPTDTETTPEGHPAELNEETIGNETDNVMLVPGLKDEIQTSLELKDGACKLGETVLTTQGSENVTDEDVVQSAGDDILETSNNIDQVKEEQKDGCEHNSSEMSGAQNEENIIHVQDRDISVELLTKRGTDEEASKALFGTDTTEDGEQISDLNRQPDDVALQLQTCEADALSIGRQDEVVQKVDLDQEQNEDEHIQSQKEELQADEQKHDDKMGDFTTEPLAEPEDIKNGTTNSTEDTDACEAEETEATITEMLKHEEAPLVYEESTPSSMDMKVDCVKGTEEDVDAKNDNKDEEEGAEKDDIVAKNSTDKQDEMTAEITNEELGPGLASSAQEASDPAPSNNDILEHDPAAITQNIEPGENREDKECTGKVNDDVHTIQASEKEIADEIHDNKEIRNEDNAIHHDGSQTKPEEEEAPKPEDNAETDDTTALGGEIIDGNASIKPREIEEIGENNGLEFTSNPFVESSIQNNVEHDLHHKVEDEKFSMAEQNGVDIEAMQEKADESASDINQTKQCQEGINADDVQQLEIEEKSFDKIDETISHEKTEIRTTEVTLSDNITDKASRGDGGPSDESLKTFNDTGRDLDVSSVITASKEESMNENMEDHKLALPEHTAQDENTPEQVLWLENAEREMPSSEKLLPTEPEDNQIPNESNEEELQDENQDTEIGDAQKDVEQDLPVSHFLMNLILGKKSADADENSEPEAERKEEETKEGDKCVVISKQEENMGSLSTENKVDDDLMFEQEKHDVECSEETQEMVKEQIDNLMLDTERSTQTDDEFNKNTRDLEIPAYQGTTQDKISGELLSEEVASLSTNMETRDIEISNLELDDKGVDTVYQENTEVSTKFENGSLNNNINDLTNTEASEEDTLGEGQKGLLRDSLPEDKSADAVSKQTPLLTESGMIDAKDLSCDSEAVQNLACEKEDEIIESSTMEATSTPHIQLECEEVEKKEEEQHASRDTDKVSEEAEETSNDRPQKSTRSEVTPDEQAPQITESVNDTKILAHEKEIYEGSTCMDEKESSNFSIKGVENFQTASEIQADGPNMQINQDKKNEIADNKTAMGPENLGESEFQEHQETGTEQKSPKASDEGHQQFLVEKETMNKEQVEPGTVESHEQTVSIKSNEEQELVVSMVQERDLNVVSPREAPEAEENFVDVTKPEFNTDEDQSPKADAEEKAYNEKIKNIEGTKNFTYEAEVKTEAPGATQKAHKKLSLWSGVGSKVKHQLAKVKKAIVRKPGSAKPDSPKS</sequence>
<evidence type="ECO:0000313" key="2">
    <source>
        <dbReference type="EMBL" id="KAG2655772.1"/>
    </source>
</evidence>
<feature type="region of interest" description="Disordered" evidence="1">
    <location>
        <begin position="2365"/>
        <end position="2415"/>
    </location>
</feature>
<feature type="compositionally biased region" description="Polar residues" evidence="1">
    <location>
        <begin position="279"/>
        <end position="288"/>
    </location>
</feature>
<dbReference type="Proteomes" id="UP000823388">
    <property type="component" value="Chromosome 1K"/>
</dbReference>
<feature type="compositionally biased region" description="Acidic residues" evidence="1">
    <location>
        <begin position="824"/>
        <end position="833"/>
    </location>
</feature>
<feature type="region of interest" description="Disordered" evidence="1">
    <location>
        <begin position="2879"/>
        <end position="2913"/>
    </location>
</feature>
<feature type="compositionally biased region" description="Basic and acidic residues" evidence="1">
    <location>
        <begin position="341"/>
        <end position="351"/>
    </location>
</feature>
<feature type="compositionally biased region" description="Basic and acidic residues" evidence="1">
    <location>
        <begin position="2441"/>
        <end position="2454"/>
    </location>
</feature>
<feature type="compositionally biased region" description="Basic and acidic residues" evidence="1">
    <location>
        <begin position="1069"/>
        <end position="1085"/>
    </location>
</feature>
<gene>
    <name evidence="2" type="ORF">PVAP13_1KG036500</name>
</gene>
<feature type="region of interest" description="Disordered" evidence="1">
    <location>
        <begin position="1013"/>
        <end position="1048"/>
    </location>
</feature>
<evidence type="ECO:0000313" key="3">
    <source>
        <dbReference type="Proteomes" id="UP000823388"/>
    </source>
</evidence>
<feature type="compositionally biased region" description="Low complexity" evidence="1">
    <location>
        <begin position="515"/>
        <end position="524"/>
    </location>
</feature>
<dbReference type="PANTHER" id="PTHR35511">
    <property type="entry name" value="A-KINASE ANCHOR-LIKE PROTEIN"/>
    <property type="match status" value="1"/>
</dbReference>
<name>A0A8T0X2I2_PANVG</name>
<feature type="region of interest" description="Disordered" evidence="1">
    <location>
        <begin position="643"/>
        <end position="979"/>
    </location>
</feature>
<feature type="compositionally biased region" description="Polar residues" evidence="1">
    <location>
        <begin position="1297"/>
        <end position="1315"/>
    </location>
</feature>
<feature type="compositionally biased region" description="Basic and acidic residues" evidence="1">
    <location>
        <begin position="949"/>
        <end position="960"/>
    </location>
</feature>
<feature type="compositionally biased region" description="Polar residues" evidence="1">
    <location>
        <begin position="2667"/>
        <end position="2678"/>
    </location>
</feature>
<feature type="compositionally biased region" description="Basic and acidic residues" evidence="1">
    <location>
        <begin position="1404"/>
        <end position="1416"/>
    </location>
</feature>
<feature type="compositionally biased region" description="Polar residues" evidence="1">
    <location>
        <begin position="1238"/>
        <end position="1251"/>
    </location>
</feature>
<feature type="compositionally biased region" description="Polar residues" evidence="1">
    <location>
        <begin position="1836"/>
        <end position="1845"/>
    </location>
</feature>
<feature type="compositionally biased region" description="Basic and acidic residues" evidence="1">
    <location>
        <begin position="2810"/>
        <end position="2845"/>
    </location>
</feature>
<feature type="compositionally biased region" description="Polar residues" evidence="1">
    <location>
        <begin position="1733"/>
        <end position="1744"/>
    </location>
</feature>
<feature type="compositionally biased region" description="Basic and acidic residues" evidence="1">
    <location>
        <begin position="746"/>
        <end position="772"/>
    </location>
</feature>
<feature type="compositionally biased region" description="Basic and acidic residues" evidence="1">
    <location>
        <begin position="1528"/>
        <end position="1542"/>
    </location>
</feature>
<feature type="compositionally biased region" description="Acidic residues" evidence="1">
    <location>
        <begin position="1016"/>
        <end position="1036"/>
    </location>
</feature>
<feature type="compositionally biased region" description="Polar residues" evidence="1">
    <location>
        <begin position="1037"/>
        <end position="1048"/>
    </location>
</feature>
<feature type="compositionally biased region" description="Basic and acidic residues" evidence="1">
    <location>
        <begin position="1481"/>
        <end position="1490"/>
    </location>
</feature>
<feature type="region of interest" description="Disordered" evidence="1">
    <location>
        <begin position="2597"/>
        <end position="2639"/>
    </location>
</feature>
<feature type="compositionally biased region" description="Basic and acidic residues" evidence="1">
    <location>
        <begin position="2686"/>
        <end position="2719"/>
    </location>
</feature>
<feature type="compositionally biased region" description="Basic and acidic residues" evidence="1">
    <location>
        <begin position="1213"/>
        <end position="1230"/>
    </location>
</feature>
<feature type="compositionally biased region" description="Polar residues" evidence="1">
    <location>
        <begin position="2066"/>
        <end position="2080"/>
    </location>
</feature>
<feature type="compositionally biased region" description="Acidic residues" evidence="1">
    <location>
        <begin position="1972"/>
        <end position="1983"/>
    </location>
</feature>
<feature type="compositionally biased region" description="Polar residues" evidence="1">
    <location>
        <begin position="1387"/>
        <end position="1398"/>
    </location>
</feature>
<feature type="compositionally biased region" description="Basic and acidic residues" evidence="1">
    <location>
        <begin position="402"/>
        <end position="413"/>
    </location>
</feature>
<organism evidence="2 3">
    <name type="scientific">Panicum virgatum</name>
    <name type="common">Blackwell switchgrass</name>
    <dbReference type="NCBI Taxonomy" id="38727"/>
    <lineage>
        <taxon>Eukaryota</taxon>
        <taxon>Viridiplantae</taxon>
        <taxon>Streptophyta</taxon>
        <taxon>Embryophyta</taxon>
        <taxon>Tracheophyta</taxon>
        <taxon>Spermatophyta</taxon>
        <taxon>Magnoliopsida</taxon>
        <taxon>Liliopsida</taxon>
        <taxon>Poales</taxon>
        <taxon>Poaceae</taxon>
        <taxon>PACMAD clade</taxon>
        <taxon>Panicoideae</taxon>
        <taxon>Panicodae</taxon>
        <taxon>Paniceae</taxon>
        <taxon>Panicinae</taxon>
        <taxon>Panicum</taxon>
        <taxon>Panicum sect. Hiantes</taxon>
    </lineage>
</organism>
<feature type="compositionally biased region" description="Basic and acidic residues" evidence="1">
    <location>
        <begin position="1093"/>
        <end position="1103"/>
    </location>
</feature>
<feature type="compositionally biased region" description="Basic and acidic residues" evidence="1">
    <location>
        <begin position="483"/>
        <end position="499"/>
    </location>
</feature>
<feature type="compositionally biased region" description="Acidic residues" evidence="1">
    <location>
        <begin position="366"/>
        <end position="378"/>
    </location>
</feature>
<feature type="compositionally biased region" description="Basic and acidic residues" evidence="1">
    <location>
        <begin position="1822"/>
        <end position="1835"/>
    </location>
</feature>
<feature type="compositionally biased region" description="Basic and acidic residues" evidence="1">
    <location>
        <begin position="2009"/>
        <end position="2027"/>
    </location>
</feature>
<feature type="compositionally biased region" description="Basic and acidic residues" evidence="1">
    <location>
        <begin position="703"/>
        <end position="719"/>
    </location>
</feature>
<feature type="compositionally biased region" description="Basic and acidic residues" evidence="1">
    <location>
        <begin position="1564"/>
        <end position="1577"/>
    </location>
</feature>
<feature type="region of interest" description="Disordered" evidence="1">
    <location>
        <begin position="1809"/>
        <end position="1848"/>
    </location>
</feature>
<feature type="compositionally biased region" description="Polar residues" evidence="1">
    <location>
        <begin position="1159"/>
        <end position="1168"/>
    </location>
</feature>
<dbReference type="OrthoDB" id="771720at2759"/>
<feature type="region of interest" description="Disordered" evidence="1">
    <location>
        <begin position="90"/>
        <end position="239"/>
    </location>
</feature>
<protein>
    <submittedName>
        <fullName evidence="2">Uncharacterized protein</fullName>
    </submittedName>
</protein>
<feature type="compositionally biased region" description="Polar residues" evidence="1">
    <location>
        <begin position="1446"/>
        <end position="1480"/>
    </location>
</feature>
<feature type="compositionally biased region" description="Basic and acidic residues" evidence="1">
    <location>
        <begin position="1587"/>
        <end position="1599"/>
    </location>
</feature>
<feature type="compositionally biased region" description="Basic and acidic residues" evidence="1">
    <location>
        <begin position="1125"/>
        <end position="1158"/>
    </location>
</feature>
<feature type="region of interest" description="Disordered" evidence="1">
    <location>
        <begin position="256"/>
        <end position="500"/>
    </location>
</feature>
<feature type="compositionally biased region" description="Basic and acidic residues" evidence="1">
    <location>
        <begin position="142"/>
        <end position="156"/>
    </location>
</feature>
<dbReference type="EMBL" id="CM029037">
    <property type="protein sequence ID" value="KAG2655772.1"/>
    <property type="molecule type" value="Genomic_DNA"/>
</dbReference>
<feature type="compositionally biased region" description="Acidic residues" evidence="1">
    <location>
        <begin position="2391"/>
        <end position="2405"/>
    </location>
</feature>
<feature type="compositionally biased region" description="Acidic residues" evidence="1">
    <location>
        <begin position="1417"/>
        <end position="1430"/>
    </location>
</feature>
<feature type="compositionally biased region" description="Basic and acidic residues" evidence="1">
    <location>
        <begin position="2096"/>
        <end position="2158"/>
    </location>
</feature>
<feature type="region of interest" description="Disordered" evidence="1">
    <location>
        <begin position="1685"/>
        <end position="1761"/>
    </location>
</feature>
<feature type="region of interest" description="Disordered" evidence="1">
    <location>
        <begin position="2665"/>
        <end position="2740"/>
    </location>
</feature>
<feature type="compositionally biased region" description="Basic and acidic residues" evidence="1">
    <location>
        <begin position="2036"/>
        <end position="2050"/>
    </location>
</feature>
<proteinExistence type="predicted"/>
<feature type="region of interest" description="Disordered" evidence="1">
    <location>
        <begin position="2428"/>
        <end position="2476"/>
    </location>
</feature>
<keyword evidence="3" id="KW-1185">Reference proteome</keyword>
<feature type="region of interest" description="Disordered" evidence="1">
    <location>
        <begin position="515"/>
        <end position="596"/>
    </location>
</feature>
<feature type="compositionally biased region" description="Polar residues" evidence="1">
    <location>
        <begin position="1197"/>
        <end position="1207"/>
    </location>
</feature>
<feature type="compositionally biased region" description="Polar residues" evidence="1">
    <location>
        <begin position="1333"/>
        <end position="1342"/>
    </location>
</feature>
<accession>A0A8T0X2I2</accession>
<comment type="caution">
    <text evidence="2">The sequence shown here is derived from an EMBL/GenBank/DDBJ whole genome shotgun (WGS) entry which is preliminary data.</text>
</comment>
<feature type="region of interest" description="Disordered" evidence="1">
    <location>
        <begin position="2797"/>
        <end position="2862"/>
    </location>
</feature>
<feature type="compositionally biased region" description="Basic and acidic residues" evidence="1">
    <location>
        <begin position="2615"/>
        <end position="2626"/>
    </location>
</feature>
<feature type="region of interest" description="Disordered" evidence="1">
    <location>
        <begin position="1060"/>
        <end position="1608"/>
    </location>
</feature>
<feature type="compositionally biased region" description="Basic and acidic residues" evidence="1">
    <location>
        <begin position="533"/>
        <end position="551"/>
    </location>
</feature>
<feature type="region of interest" description="Disordered" evidence="1">
    <location>
        <begin position="1918"/>
        <end position="2180"/>
    </location>
</feature>